<organism evidence="7">
    <name type="scientific">Schlesneria paludicola</name>
    <dbReference type="NCBI Taxonomy" id="360056"/>
    <lineage>
        <taxon>Bacteria</taxon>
        <taxon>Pseudomonadati</taxon>
        <taxon>Planctomycetota</taxon>
        <taxon>Planctomycetia</taxon>
        <taxon>Planctomycetales</taxon>
        <taxon>Planctomycetaceae</taxon>
        <taxon>Schlesneria</taxon>
    </lineage>
</organism>
<accession>A0A7C4LND8</accession>
<feature type="transmembrane region" description="Helical" evidence="5">
    <location>
        <begin position="20"/>
        <end position="44"/>
    </location>
</feature>
<dbReference type="GO" id="GO:0046872">
    <property type="term" value="F:metal ion binding"/>
    <property type="evidence" value="ECO:0007669"/>
    <property type="project" value="UniProtKB-KW"/>
</dbReference>
<dbReference type="InterPro" id="IPR036922">
    <property type="entry name" value="Rieske_2Fe-2S_sf"/>
</dbReference>
<evidence type="ECO:0000256" key="1">
    <source>
        <dbReference type="ARBA" id="ARBA00022714"/>
    </source>
</evidence>
<keyword evidence="1" id="KW-0001">2Fe-2S</keyword>
<evidence type="ECO:0000259" key="6">
    <source>
        <dbReference type="PROSITE" id="PS51296"/>
    </source>
</evidence>
<feature type="domain" description="Rieske" evidence="6">
    <location>
        <begin position="75"/>
        <end position="171"/>
    </location>
</feature>
<dbReference type="Gene3D" id="2.102.10.10">
    <property type="entry name" value="Rieske [2Fe-2S] iron-sulphur domain"/>
    <property type="match status" value="1"/>
</dbReference>
<comment type="caution">
    <text evidence="7">The sequence shown here is derived from an EMBL/GenBank/DDBJ whole genome shotgun (WGS) entry which is preliminary data.</text>
</comment>
<dbReference type="PROSITE" id="PS51296">
    <property type="entry name" value="RIESKE"/>
    <property type="match status" value="1"/>
</dbReference>
<proteinExistence type="predicted"/>
<protein>
    <submittedName>
        <fullName evidence="7">Rieske (2Fe-2S) protein</fullName>
    </submittedName>
</protein>
<reference evidence="7" key="1">
    <citation type="journal article" date="2020" name="mSystems">
        <title>Genome- and Community-Level Interaction Insights into Carbon Utilization and Element Cycling Functions of Hydrothermarchaeota in Hydrothermal Sediment.</title>
        <authorList>
            <person name="Zhou Z."/>
            <person name="Liu Y."/>
            <person name="Xu W."/>
            <person name="Pan J."/>
            <person name="Luo Z.H."/>
            <person name="Li M."/>
        </authorList>
    </citation>
    <scope>NUCLEOTIDE SEQUENCE [LARGE SCALE GENOMIC DNA]</scope>
    <source>
        <strain evidence="7">SpSt-508</strain>
    </source>
</reference>
<dbReference type="CDD" id="cd03467">
    <property type="entry name" value="Rieske"/>
    <property type="match status" value="1"/>
</dbReference>
<keyword evidence="4" id="KW-0411">Iron-sulfur</keyword>
<keyword evidence="2" id="KW-0479">Metal-binding</keyword>
<name>A0A7C4LND8_9PLAN</name>
<evidence type="ECO:0000256" key="2">
    <source>
        <dbReference type="ARBA" id="ARBA00022723"/>
    </source>
</evidence>
<dbReference type="InterPro" id="IPR017941">
    <property type="entry name" value="Rieske_2Fe-2S"/>
</dbReference>
<keyword evidence="5" id="KW-1133">Transmembrane helix</keyword>
<gene>
    <name evidence="7" type="ORF">ENS64_11660</name>
</gene>
<dbReference type="Pfam" id="PF00355">
    <property type="entry name" value="Rieske"/>
    <property type="match status" value="1"/>
</dbReference>
<evidence type="ECO:0000256" key="4">
    <source>
        <dbReference type="ARBA" id="ARBA00023014"/>
    </source>
</evidence>
<dbReference type="SUPFAM" id="SSF50022">
    <property type="entry name" value="ISP domain"/>
    <property type="match status" value="1"/>
</dbReference>
<dbReference type="AlphaFoldDB" id="A0A7C4LND8"/>
<keyword evidence="5" id="KW-0472">Membrane</keyword>
<dbReference type="GO" id="GO:0051537">
    <property type="term" value="F:2 iron, 2 sulfur cluster binding"/>
    <property type="evidence" value="ECO:0007669"/>
    <property type="project" value="UniProtKB-KW"/>
</dbReference>
<evidence type="ECO:0000256" key="5">
    <source>
        <dbReference type="SAM" id="Phobius"/>
    </source>
</evidence>
<evidence type="ECO:0000313" key="7">
    <source>
        <dbReference type="EMBL" id="HGT39899.1"/>
    </source>
</evidence>
<dbReference type="EMBL" id="DSVQ01000015">
    <property type="protein sequence ID" value="HGT39899.1"/>
    <property type="molecule type" value="Genomic_DNA"/>
</dbReference>
<keyword evidence="5" id="KW-0812">Transmembrane</keyword>
<sequence>MTNPPADRAPELPARRNFLIQAVTFVLSSLLALAPLVAGLAFFADPLLRRRSTMRGATADGYLPVAKVGDLPDDGTPVRFSLQADKVDAWNLFRSQTVGTVYLRKIAGQVLAFNDVCPHLGCKIDYKPAEGAFFCPCHASRFNLDGERQNDIPPRDMDRLEWREEDGVVWVKYVNYQRGKAEKVPV</sequence>
<evidence type="ECO:0000256" key="3">
    <source>
        <dbReference type="ARBA" id="ARBA00023004"/>
    </source>
</evidence>
<keyword evidence="3" id="KW-0408">Iron</keyword>